<name>A0ACA9UDI8_BIOOC</name>
<sequence length="116" mass="13437">MNGIGYTYSFDTIKYLLYIQKLYKQKYISSIQNAGGIEIHTKGTLSKATPRKGASAKKASGQGYCKCFTRDNSEIDDDFKKEEGLPEVERSPSKKLYFFFWLPLIVHWLRLQDLRN</sequence>
<reference evidence="1" key="2">
    <citation type="submission" date="2021-10" db="EMBL/GenBank/DDBJ databases">
        <authorList>
            <person name="Piombo E."/>
        </authorList>
    </citation>
    <scope>NUCLEOTIDE SEQUENCE</scope>
</reference>
<protein>
    <submittedName>
        <fullName evidence="1">Uncharacterized protein</fullName>
    </submittedName>
</protein>
<reference evidence="1" key="1">
    <citation type="submission" date="2020-04" db="EMBL/GenBank/DDBJ databases">
        <authorList>
            <person name="Broberg M."/>
        </authorList>
    </citation>
    <scope>NUCLEOTIDE SEQUENCE</scope>
</reference>
<dbReference type="EMBL" id="CADEHS020000293">
    <property type="protein sequence ID" value="CAG9951414.1"/>
    <property type="molecule type" value="Genomic_DNA"/>
</dbReference>
<evidence type="ECO:0000313" key="2">
    <source>
        <dbReference type="Proteomes" id="UP000836387"/>
    </source>
</evidence>
<keyword evidence="2" id="KW-1185">Reference proteome</keyword>
<gene>
    <name evidence="1" type="ORF">CRV2_00020124</name>
</gene>
<evidence type="ECO:0000313" key="1">
    <source>
        <dbReference type="EMBL" id="CAG9951414.1"/>
    </source>
</evidence>
<proteinExistence type="predicted"/>
<dbReference type="Proteomes" id="UP000836387">
    <property type="component" value="Unassembled WGS sequence"/>
</dbReference>
<organism evidence="1 2">
    <name type="scientific">Clonostachys rosea f. rosea IK726</name>
    <dbReference type="NCBI Taxonomy" id="1349383"/>
    <lineage>
        <taxon>Eukaryota</taxon>
        <taxon>Fungi</taxon>
        <taxon>Dikarya</taxon>
        <taxon>Ascomycota</taxon>
        <taxon>Pezizomycotina</taxon>
        <taxon>Sordariomycetes</taxon>
        <taxon>Hypocreomycetidae</taxon>
        <taxon>Hypocreales</taxon>
        <taxon>Bionectriaceae</taxon>
        <taxon>Clonostachys</taxon>
    </lineage>
</organism>
<accession>A0ACA9UDI8</accession>
<comment type="caution">
    <text evidence="1">The sequence shown here is derived from an EMBL/GenBank/DDBJ whole genome shotgun (WGS) entry which is preliminary data.</text>
</comment>